<reference evidence="1 2" key="1">
    <citation type="journal article" date="2011" name="PLoS Pathog.">
        <title>Endophytic Life Strategies Decoded by Genome and Transcriptome Analyses of the Mutualistic Root Symbiont Piriformospora indica.</title>
        <authorList>
            <person name="Zuccaro A."/>
            <person name="Lahrmann U."/>
            <person name="Guldener U."/>
            <person name="Langen G."/>
            <person name="Pfiffi S."/>
            <person name="Biedenkopf D."/>
            <person name="Wong P."/>
            <person name="Samans B."/>
            <person name="Grimm C."/>
            <person name="Basiewicz M."/>
            <person name="Murat C."/>
            <person name="Martin F."/>
            <person name="Kogel K.H."/>
        </authorList>
    </citation>
    <scope>NUCLEOTIDE SEQUENCE [LARGE SCALE GENOMIC DNA]</scope>
    <source>
        <strain evidence="1 2">DSM 11827</strain>
    </source>
</reference>
<organism evidence="1 2">
    <name type="scientific">Serendipita indica (strain DSM 11827)</name>
    <name type="common">Root endophyte fungus</name>
    <name type="synonym">Piriformospora indica</name>
    <dbReference type="NCBI Taxonomy" id="1109443"/>
    <lineage>
        <taxon>Eukaryota</taxon>
        <taxon>Fungi</taxon>
        <taxon>Dikarya</taxon>
        <taxon>Basidiomycota</taxon>
        <taxon>Agaricomycotina</taxon>
        <taxon>Agaricomycetes</taxon>
        <taxon>Sebacinales</taxon>
        <taxon>Serendipitaceae</taxon>
        <taxon>Serendipita</taxon>
    </lineage>
</organism>
<proteinExistence type="predicted"/>
<dbReference type="OrthoDB" id="3140144at2759"/>
<dbReference type="InParanoid" id="G4T9C4"/>
<accession>G4T9C4</accession>
<dbReference type="HOGENOM" id="CLU_750298_0_0_1"/>
<gene>
    <name evidence="1" type="ORF">PIIN_01802</name>
</gene>
<sequence>MITSTLKRSASVAFLPEQPVAQASTSSPCQPTQQLLNSITRKSYAAFRTLDSFEHLQAGAAYASPRPLKRQRTEPSQTISLDDWQIVSASDGDTDAMFPAARTTPKPIADPLILSSSILSATCRFISSFVSTRLSPPAPASVDLPHVPQPPDAFDVADLEMEEDTDDAEEDITMIDVEDDVFPPSPFPEYTAEQWSRLSRYPHLVDKVMSGRVANGRAQHKHFVACNYAKEANPYFNPPKPRQSSPLAPIRQKREPYASNKMSLSFTTDRAVRSAQRDSKQSRLLNYPTCSDKYPGPDRSGSILRNTVLLNFGDWLRASGLWISVQVTGIHSALAWYETYGCEEEGTITPDLNSPTATDLAGLTEAHFA</sequence>
<evidence type="ECO:0000313" key="2">
    <source>
        <dbReference type="Proteomes" id="UP000007148"/>
    </source>
</evidence>
<keyword evidence="2" id="KW-1185">Reference proteome</keyword>
<protein>
    <submittedName>
        <fullName evidence="1">Uncharacterized protein</fullName>
    </submittedName>
</protein>
<dbReference type="Proteomes" id="UP000007148">
    <property type="component" value="Unassembled WGS sequence"/>
</dbReference>
<dbReference type="EMBL" id="CAFZ01000022">
    <property type="protein sequence ID" value="CCA67933.1"/>
    <property type="molecule type" value="Genomic_DNA"/>
</dbReference>
<evidence type="ECO:0000313" key="1">
    <source>
        <dbReference type="EMBL" id="CCA67933.1"/>
    </source>
</evidence>
<dbReference type="AlphaFoldDB" id="G4T9C4"/>
<comment type="caution">
    <text evidence="1">The sequence shown here is derived from an EMBL/GenBank/DDBJ whole genome shotgun (WGS) entry which is preliminary data.</text>
</comment>
<name>G4T9C4_SERID</name>